<dbReference type="InterPro" id="IPR051057">
    <property type="entry name" value="PI-PLC_domain"/>
</dbReference>
<dbReference type="GO" id="GO:0006629">
    <property type="term" value="P:lipid metabolic process"/>
    <property type="evidence" value="ECO:0007669"/>
    <property type="project" value="InterPro"/>
</dbReference>
<dbReference type="InterPro" id="IPR000909">
    <property type="entry name" value="PLipase_C_PInositol-sp_X_dom"/>
</dbReference>
<organism evidence="2 3">
    <name type="scientific">Jaapia argillacea MUCL 33604</name>
    <dbReference type="NCBI Taxonomy" id="933084"/>
    <lineage>
        <taxon>Eukaryota</taxon>
        <taxon>Fungi</taxon>
        <taxon>Dikarya</taxon>
        <taxon>Basidiomycota</taxon>
        <taxon>Agaricomycotina</taxon>
        <taxon>Agaricomycetes</taxon>
        <taxon>Agaricomycetidae</taxon>
        <taxon>Jaapiales</taxon>
        <taxon>Jaapiaceae</taxon>
        <taxon>Jaapia</taxon>
    </lineage>
</organism>
<dbReference type="OrthoDB" id="1046782at2759"/>
<dbReference type="HOGENOM" id="CLU_024117_6_0_1"/>
<evidence type="ECO:0000259" key="1">
    <source>
        <dbReference type="SMART" id="SM00148"/>
    </source>
</evidence>
<dbReference type="PANTHER" id="PTHR13593">
    <property type="match status" value="1"/>
</dbReference>
<dbReference type="EMBL" id="KL197715">
    <property type="protein sequence ID" value="KDQ59632.1"/>
    <property type="molecule type" value="Genomic_DNA"/>
</dbReference>
<dbReference type="SUPFAM" id="SSF51695">
    <property type="entry name" value="PLC-like phosphodiesterases"/>
    <property type="match status" value="1"/>
</dbReference>
<proteinExistence type="predicted"/>
<accession>A0A067Q809</accession>
<evidence type="ECO:0000313" key="3">
    <source>
        <dbReference type="Proteomes" id="UP000027265"/>
    </source>
</evidence>
<dbReference type="AlphaFoldDB" id="A0A067Q809"/>
<dbReference type="InParanoid" id="A0A067Q809"/>
<dbReference type="STRING" id="933084.A0A067Q809"/>
<dbReference type="InterPro" id="IPR017946">
    <property type="entry name" value="PLC-like_Pdiesterase_TIM-brl"/>
</dbReference>
<dbReference type="PROSITE" id="PS50007">
    <property type="entry name" value="PIPLC_X_DOMAIN"/>
    <property type="match status" value="1"/>
</dbReference>
<dbReference type="PANTHER" id="PTHR13593:SF148">
    <property type="entry name" value="PHOSPHATIDYLINOSITOL-SPECIFIC PHOSPHOLIPASE C X DOMAIN-CONTAINING PROTEIN"/>
    <property type="match status" value="1"/>
</dbReference>
<evidence type="ECO:0000313" key="2">
    <source>
        <dbReference type="EMBL" id="KDQ59632.1"/>
    </source>
</evidence>
<dbReference type="SMART" id="SM00148">
    <property type="entry name" value="PLCXc"/>
    <property type="match status" value="1"/>
</dbReference>
<sequence>MPKGCPWMIYYSKISTNHRRLFIFPWRDTSCFLSEMPDHLPLSSLLLPGTHDTMAFYGWPVSQCQSLETPLSIQLASGIRVLDVRLALIEGRLISYHGIYPQRTPFLAILETVHAFLTNPSTCRETLVMSIKQEDFTTTPPSVFSTCVRDEIMGGPGGRKMWFLENRVPTLGEVRGKVLLFSRFGGDGQGWEGGAEGLGMHPNNWPDSEKFGFTWWCKDTLVRTHDWYAYAIPSFLAIPEKVELATQILLPPPTQPPFPLLSITYFSAASFPLAFPTTVARGFGYPQWGLGVEGVNSRVGKWLLDLFGEWGGGGQEGKGSEPKLRGWTFIDFYSEPKMAEIVPLLVECNFRGRGTGV</sequence>
<dbReference type="Gene3D" id="3.20.20.190">
    <property type="entry name" value="Phosphatidylinositol (PI) phosphodiesterase"/>
    <property type="match status" value="1"/>
</dbReference>
<feature type="domain" description="Phosphatidylinositol-specific phospholipase C X" evidence="1">
    <location>
        <begin position="38"/>
        <end position="183"/>
    </location>
</feature>
<keyword evidence="3" id="KW-1185">Reference proteome</keyword>
<gene>
    <name evidence="2" type="ORF">JAAARDRAFT_126848</name>
</gene>
<dbReference type="GO" id="GO:0008081">
    <property type="term" value="F:phosphoric diester hydrolase activity"/>
    <property type="evidence" value="ECO:0007669"/>
    <property type="project" value="InterPro"/>
</dbReference>
<dbReference type="Proteomes" id="UP000027265">
    <property type="component" value="Unassembled WGS sequence"/>
</dbReference>
<reference evidence="3" key="1">
    <citation type="journal article" date="2014" name="Proc. Natl. Acad. Sci. U.S.A.">
        <title>Extensive sampling of basidiomycete genomes demonstrates inadequacy of the white-rot/brown-rot paradigm for wood decay fungi.</title>
        <authorList>
            <person name="Riley R."/>
            <person name="Salamov A.A."/>
            <person name="Brown D.W."/>
            <person name="Nagy L.G."/>
            <person name="Floudas D."/>
            <person name="Held B.W."/>
            <person name="Levasseur A."/>
            <person name="Lombard V."/>
            <person name="Morin E."/>
            <person name="Otillar R."/>
            <person name="Lindquist E.A."/>
            <person name="Sun H."/>
            <person name="LaButti K.M."/>
            <person name="Schmutz J."/>
            <person name="Jabbour D."/>
            <person name="Luo H."/>
            <person name="Baker S.E."/>
            <person name="Pisabarro A.G."/>
            <person name="Walton J.D."/>
            <person name="Blanchette R.A."/>
            <person name="Henrissat B."/>
            <person name="Martin F."/>
            <person name="Cullen D."/>
            <person name="Hibbett D.S."/>
            <person name="Grigoriev I.V."/>
        </authorList>
    </citation>
    <scope>NUCLEOTIDE SEQUENCE [LARGE SCALE GENOMIC DNA]</scope>
    <source>
        <strain evidence="3">MUCL 33604</strain>
    </source>
</reference>
<protein>
    <recommendedName>
        <fullName evidence="1">Phosphatidylinositol-specific phospholipase C X domain-containing protein</fullName>
    </recommendedName>
</protein>
<name>A0A067Q809_9AGAM</name>